<dbReference type="PROSITE" id="PS51257">
    <property type="entry name" value="PROKAR_LIPOPROTEIN"/>
    <property type="match status" value="1"/>
</dbReference>
<dbReference type="Proteomes" id="UP000007069">
    <property type="component" value="Chromosome"/>
</dbReference>
<organism evidence="3">
    <name type="scientific">Xanthomonas euvesicatoria pv. vesicatoria (strain 85-10)</name>
    <name type="common">Xanthomonas campestris pv. vesicatoria</name>
    <dbReference type="NCBI Taxonomy" id="316273"/>
    <lineage>
        <taxon>Bacteria</taxon>
        <taxon>Pseudomonadati</taxon>
        <taxon>Pseudomonadota</taxon>
        <taxon>Gammaproteobacteria</taxon>
        <taxon>Lysobacterales</taxon>
        <taxon>Lysobacteraceae</taxon>
        <taxon>Xanthomonas</taxon>
    </lineage>
</organism>
<accession>Q3BZF0</accession>
<keyword evidence="1" id="KW-0732">Signal</keyword>
<evidence type="ECO:0000256" key="1">
    <source>
        <dbReference type="SAM" id="SignalP"/>
    </source>
</evidence>
<reference evidence="2 3" key="1">
    <citation type="journal article" date="2005" name="J. Bacteriol.">
        <title>Insights into genome plasticity and pathogenicity of the plant pathogenic Bacterium Xanthomonas campestris pv. vesicatoria revealed by the complete genome sequence.</title>
        <authorList>
            <person name="Thieme F."/>
            <person name="Koebnik R."/>
            <person name="Bekel T."/>
            <person name="Berger C."/>
            <person name="Boch J."/>
            <person name="Buettner D."/>
            <person name="Caldana C."/>
            <person name="Gaigalat L."/>
            <person name="Goesmann A."/>
            <person name="Kay S."/>
            <person name="Kirchner O."/>
            <person name="Lanz C."/>
            <person name="Linke B."/>
            <person name="McHardy A.C."/>
            <person name="Meyer F."/>
            <person name="Mittenhuber G."/>
            <person name="Nies D.H."/>
            <person name="Niesbach-Kloesgen U."/>
            <person name="Patschkowski T."/>
            <person name="Rueckert C."/>
            <person name="Rupp O."/>
            <person name="Schneicker S."/>
            <person name="Schuster S.C."/>
            <person name="Vorhoelter F.J."/>
            <person name="Weber E."/>
            <person name="Puehler A."/>
            <person name="Bonas U."/>
            <person name="Bartels D."/>
            <person name="Kaiser O."/>
        </authorList>
    </citation>
    <scope>NUCLEOTIDE SEQUENCE [LARGE SCALE GENOMIC DNA]</scope>
    <source>
        <strain evidence="2 3">85-10</strain>
    </source>
</reference>
<feature type="signal peptide" evidence="1">
    <location>
        <begin position="1"/>
        <end position="20"/>
    </location>
</feature>
<protein>
    <submittedName>
        <fullName evidence="2">Putative secreted protein</fullName>
    </submittedName>
</protein>
<dbReference type="AlphaFoldDB" id="Q3BZF0"/>
<dbReference type="EMBL" id="AM039952">
    <property type="protein sequence ID" value="CAJ21763.1"/>
    <property type="molecule type" value="Genomic_DNA"/>
</dbReference>
<feature type="chain" id="PRO_5004224841" evidence="1">
    <location>
        <begin position="21"/>
        <end position="134"/>
    </location>
</feature>
<sequence>MAAMKQANFFIAVLLAFVVAACSRPVAPFSPAHVDQSVSQQSRYPLATEPSLVGTYSGRSKSGGGYFYDHILEYRVWLHPEQGAVPLAGDDDYFAAFAQYESALAFSQAHKGAEPPVVLVRQLESINEPSPGVY</sequence>
<name>Q3BZF0_XANE5</name>
<gene>
    <name evidence="2" type="ordered locus">XCV0132</name>
</gene>
<proteinExistence type="predicted"/>
<dbReference type="HOGENOM" id="CLU_1895354_0_0_6"/>
<dbReference type="KEGG" id="xcv:XCV0132"/>
<evidence type="ECO:0000313" key="3">
    <source>
        <dbReference type="Proteomes" id="UP000007069"/>
    </source>
</evidence>
<evidence type="ECO:0000313" key="2">
    <source>
        <dbReference type="EMBL" id="CAJ21763.1"/>
    </source>
</evidence>